<dbReference type="GO" id="GO:0006355">
    <property type="term" value="P:regulation of DNA-templated transcription"/>
    <property type="evidence" value="ECO:0007669"/>
    <property type="project" value="InterPro"/>
</dbReference>
<dbReference type="Pfam" id="PF00874">
    <property type="entry name" value="PRD"/>
    <property type="match status" value="1"/>
</dbReference>
<comment type="caution">
    <text evidence="8">The sequence shown here is derived from an EMBL/GenBank/DDBJ whole genome shotgun (WGS) entry which is preliminary data.</text>
</comment>
<evidence type="ECO:0000313" key="8">
    <source>
        <dbReference type="EMBL" id="PSJ91232.1"/>
    </source>
</evidence>
<evidence type="ECO:0000256" key="4">
    <source>
        <dbReference type="ARBA" id="ARBA00023163"/>
    </source>
</evidence>
<evidence type="ECO:0000313" key="9">
    <source>
        <dbReference type="Proteomes" id="UP000240419"/>
    </source>
</evidence>
<feature type="domain" description="PTS EIIB type-2" evidence="6">
    <location>
        <begin position="422"/>
        <end position="511"/>
    </location>
</feature>
<dbReference type="CDD" id="cd05568">
    <property type="entry name" value="PTS_IIB_bgl_like"/>
    <property type="match status" value="1"/>
</dbReference>
<dbReference type="InterPro" id="IPR011608">
    <property type="entry name" value="PRD"/>
</dbReference>
<organism evidence="8 9">
    <name type="scientific">Brevibacillus fortis</name>
    <dbReference type="NCBI Taxonomy" id="2126352"/>
    <lineage>
        <taxon>Bacteria</taxon>
        <taxon>Bacillati</taxon>
        <taxon>Bacillota</taxon>
        <taxon>Bacilli</taxon>
        <taxon>Bacillales</taxon>
        <taxon>Paenibacillaceae</taxon>
        <taxon>Brevibacillus</taxon>
    </lineage>
</organism>
<feature type="domain" description="PRD" evidence="7">
    <location>
        <begin position="312"/>
        <end position="419"/>
    </location>
</feature>
<dbReference type="GO" id="GO:0008982">
    <property type="term" value="F:protein-N(PI)-phosphohistidine-sugar phosphotransferase activity"/>
    <property type="evidence" value="ECO:0007669"/>
    <property type="project" value="InterPro"/>
</dbReference>
<reference evidence="8 9" key="1">
    <citation type="submission" date="2018-03" db="EMBL/GenBank/DDBJ databases">
        <title>Brevisbacillus phylogenomics.</title>
        <authorList>
            <person name="Dunlap C."/>
        </authorList>
    </citation>
    <scope>NUCLEOTIDE SEQUENCE [LARGE SCALE GENOMIC DNA]</scope>
    <source>
        <strain evidence="8 9">NRRL NRS-1210</strain>
    </source>
</reference>
<dbReference type="RefSeq" id="WP_106840751.1">
    <property type="nucleotide sequence ID" value="NZ_JBCNIW010000025.1"/>
</dbReference>
<accession>A0A2P7UW91</accession>
<dbReference type="GO" id="GO:0009401">
    <property type="term" value="P:phosphoenolpyruvate-dependent sugar phosphotransferase system"/>
    <property type="evidence" value="ECO:0007669"/>
    <property type="project" value="InterPro"/>
</dbReference>
<keyword evidence="2" id="KW-0677">Repeat</keyword>
<feature type="region of interest" description="Disordered" evidence="5">
    <location>
        <begin position="642"/>
        <end position="666"/>
    </location>
</feature>
<evidence type="ECO:0000256" key="2">
    <source>
        <dbReference type="ARBA" id="ARBA00022737"/>
    </source>
</evidence>
<keyword evidence="9" id="KW-1185">Reference proteome</keyword>
<dbReference type="SUPFAM" id="SSF63520">
    <property type="entry name" value="PTS-regulatory domain, PRD"/>
    <property type="match status" value="3"/>
</dbReference>
<dbReference type="AlphaFoldDB" id="A0A2P7UW91"/>
<keyword evidence="3" id="KW-0805">Transcription regulation</keyword>
<dbReference type="Gene3D" id="3.40.50.2300">
    <property type="match status" value="1"/>
</dbReference>
<dbReference type="InterPro" id="IPR036095">
    <property type="entry name" value="PTS_EIIB-like_sf"/>
</dbReference>
<keyword evidence="4" id="KW-0804">Transcription</keyword>
<evidence type="ECO:0000259" key="7">
    <source>
        <dbReference type="PROSITE" id="PS51372"/>
    </source>
</evidence>
<protein>
    <submittedName>
        <fullName evidence="8">Transcriptional antiterminator</fullName>
    </submittedName>
</protein>
<dbReference type="PROSITE" id="PS51372">
    <property type="entry name" value="PRD_2"/>
    <property type="match status" value="1"/>
</dbReference>
<name>A0A2P7UW91_9BACL</name>
<evidence type="ECO:0000256" key="1">
    <source>
        <dbReference type="ARBA" id="ARBA00022679"/>
    </source>
</evidence>
<dbReference type="PROSITE" id="PS51099">
    <property type="entry name" value="PTS_EIIB_TYPE_2"/>
    <property type="match status" value="1"/>
</dbReference>
<evidence type="ECO:0000259" key="6">
    <source>
        <dbReference type="PROSITE" id="PS51099"/>
    </source>
</evidence>
<dbReference type="Gene3D" id="1.10.1790.10">
    <property type="entry name" value="PRD domain"/>
    <property type="match status" value="1"/>
</dbReference>
<proteinExistence type="predicted"/>
<gene>
    <name evidence="8" type="ORF">C7R93_21615</name>
</gene>
<evidence type="ECO:0000256" key="5">
    <source>
        <dbReference type="SAM" id="MobiDB-lite"/>
    </source>
</evidence>
<dbReference type="EMBL" id="PXZM01000036">
    <property type="protein sequence ID" value="PSJ91232.1"/>
    <property type="molecule type" value="Genomic_DNA"/>
</dbReference>
<dbReference type="SUPFAM" id="SSF52794">
    <property type="entry name" value="PTS system IIB component-like"/>
    <property type="match status" value="1"/>
</dbReference>
<dbReference type="PANTHER" id="PTHR30185:SF18">
    <property type="entry name" value="TRANSCRIPTIONAL REGULATOR MTLR"/>
    <property type="match status" value="1"/>
</dbReference>
<dbReference type="PANTHER" id="PTHR30185">
    <property type="entry name" value="CRYPTIC BETA-GLUCOSIDE BGL OPERON ANTITERMINATOR"/>
    <property type="match status" value="1"/>
</dbReference>
<dbReference type="OrthoDB" id="9776005at2"/>
<dbReference type="InterPro" id="IPR013011">
    <property type="entry name" value="PTS_EIIB_2"/>
</dbReference>
<sequence>MVFLTTRSHALLKVILDSYYPLKIKDVARDFQVSERTVKYDLENVRQWLKERNVILHSQPNKGLWITEVQERRNALKENLQSDDSKTLILPQKDRVKHFLFILLLSEGYQRMNDLADHMGVSRNTVVADVKDAEKLLDGWRLELVTKQRYGVRVDGSERHKRYALENLIHDLLDGIDMYRMVQGIIPEYGQEARTGPLLEKWLISRTELGAIIHSIKAWMNAAAETLADRALISLLIRLCIVVHRVQRGQLVTADDAEMGEARHWSGYELFSTEVRALCQRLNVDIPEHEIAYACLPLLGTEQVPREARAGRIVMDVFQAAKELTEAVSRRMLAPLYEDQELGRLLFAHLDDSLNRYRQGVLFANPLNEEIRRSYARMFDAVKRSCEEVFWQRGVYWLDADIAYFVLHFQAGYDRWLEQKKADALVVCGTGRGTSRFLKTYLESELRSLRVVGLCSSTEVEKYLASRRVDVIISVLPIKAEVPVVIVSPLPTRQDINQIQNCLEALQVEGGNRQQDVNSRKQAWFPTLTTDLNPSDLPVVERLSQDVICKGYEISQKIVTAFREYVTEQTASGLTLHLLLMVNRLAFGSPYQEEWESSAEAESKEWKTWREQLNQLMAEANLLVPPSEVTAIMRYFSGKGTVERESGSTHTQRTGHRSFPEPERAL</sequence>
<keyword evidence="1" id="KW-0808">Transferase</keyword>
<evidence type="ECO:0000256" key="3">
    <source>
        <dbReference type="ARBA" id="ARBA00023015"/>
    </source>
</evidence>
<dbReference type="Proteomes" id="UP000240419">
    <property type="component" value="Unassembled WGS sequence"/>
</dbReference>
<dbReference type="InterPro" id="IPR036634">
    <property type="entry name" value="PRD_sf"/>
</dbReference>
<dbReference type="InterPro" id="IPR050661">
    <property type="entry name" value="BglG_antiterminators"/>
</dbReference>